<comment type="caution">
    <text evidence="2">The sequence shown here is derived from an EMBL/GenBank/DDBJ whole genome shotgun (WGS) entry which is preliminary data.</text>
</comment>
<accession>A0AAE1FBD7</accession>
<sequence>MPTLAARPTDSLPGPFNMSWWIQRAKGRSIKRPVVAVARPSRGRGGSFKRPEEPAMHWAWYQEGQDER</sequence>
<gene>
    <name evidence="2" type="ORF">Pcinc_024379</name>
    <name evidence="1" type="ORF">Pcinc_037817</name>
</gene>
<keyword evidence="3" id="KW-1185">Reference proteome</keyword>
<dbReference type="EMBL" id="JAWQEG010002675">
    <property type="protein sequence ID" value="KAK3870394.1"/>
    <property type="molecule type" value="Genomic_DNA"/>
</dbReference>
<reference evidence="2" key="1">
    <citation type="submission" date="2023-10" db="EMBL/GenBank/DDBJ databases">
        <title>Genome assemblies of two species of porcelain crab, Petrolisthes cinctipes and Petrolisthes manimaculis (Anomura: Porcellanidae).</title>
        <authorList>
            <person name="Angst P."/>
        </authorList>
    </citation>
    <scope>NUCLEOTIDE SEQUENCE</scope>
    <source>
        <strain evidence="2">PB745_01</strain>
        <tissue evidence="2">Gill</tissue>
    </source>
</reference>
<dbReference type="AlphaFoldDB" id="A0AAE1FBD7"/>
<dbReference type="EMBL" id="JAWQEG010006082">
    <property type="protein sequence ID" value="KAK3855806.1"/>
    <property type="molecule type" value="Genomic_DNA"/>
</dbReference>
<evidence type="ECO:0000313" key="1">
    <source>
        <dbReference type="EMBL" id="KAK3855806.1"/>
    </source>
</evidence>
<evidence type="ECO:0000313" key="2">
    <source>
        <dbReference type="EMBL" id="KAK3870394.1"/>
    </source>
</evidence>
<proteinExistence type="predicted"/>
<organism evidence="2 3">
    <name type="scientific">Petrolisthes cinctipes</name>
    <name type="common">Flat porcelain crab</name>
    <dbReference type="NCBI Taxonomy" id="88211"/>
    <lineage>
        <taxon>Eukaryota</taxon>
        <taxon>Metazoa</taxon>
        <taxon>Ecdysozoa</taxon>
        <taxon>Arthropoda</taxon>
        <taxon>Crustacea</taxon>
        <taxon>Multicrustacea</taxon>
        <taxon>Malacostraca</taxon>
        <taxon>Eumalacostraca</taxon>
        <taxon>Eucarida</taxon>
        <taxon>Decapoda</taxon>
        <taxon>Pleocyemata</taxon>
        <taxon>Anomura</taxon>
        <taxon>Galatheoidea</taxon>
        <taxon>Porcellanidae</taxon>
        <taxon>Petrolisthes</taxon>
    </lineage>
</organism>
<evidence type="ECO:0000313" key="3">
    <source>
        <dbReference type="Proteomes" id="UP001286313"/>
    </source>
</evidence>
<protein>
    <submittedName>
        <fullName evidence="2">Uncharacterized protein</fullName>
    </submittedName>
</protein>
<dbReference type="Proteomes" id="UP001286313">
    <property type="component" value="Unassembled WGS sequence"/>
</dbReference>
<name>A0AAE1FBD7_PETCI</name>